<proteinExistence type="inferred from homology"/>
<dbReference type="InterPro" id="IPR051447">
    <property type="entry name" value="Lipoprotein-release_system"/>
</dbReference>
<keyword evidence="4" id="KW-1003">Cell membrane</keyword>
<feature type="transmembrane region" description="Helical" evidence="8">
    <location>
        <begin position="22"/>
        <end position="48"/>
    </location>
</feature>
<evidence type="ECO:0000259" key="9">
    <source>
        <dbReference type="Pfam" id="PF02687"/>
    </source>
</evidence>
<comment type="caution">
    <text evidence="11">The sequence shown here is derived from an EMBL/GenBank/DDBJ whole genome shotgun (WGS) entry which is preliminary data.</text>
</comment>
<keyword evidence="5 8" id="KW-0812">Transmembrane</keyword>
<evidence type="ECO:0000256" key="6">
    <source>
        <dbReference type="ARBA" id="ARBA00022989"/>
    </source>
</evidence>
<comment type="similarity">
    <text evidence="2">Belongs to the ABC-4 integral membrane protein family. LolC/E subfamily.</text>
</comment>
<feature type="transmembrane region" description="Helical" evidence="8">
    <location>
        <begin position="271"/>
        <end position="295"/>
    </location>
</feature>
<feature type="transmembrane region" description="Helical" evidence="8">
    <location>
        <begin position="324"/>
        <end position="345"/>
    </location>
</feature>
<accession>A0ABM8ZUY3</accession>
<dbReference type="InterPro" id="IPR011925">
    <property type="entry name" value="LolCE_TM"/>
</dbReference>
<feature type="domain" description="MacB-like periplasmic core" evidence="10">
    <location>
        <begin position="27"/>
        <end position="236"/>
    </location>
</feature>
<evidence type="ECO:0000256" key="4">
    <source>
        <dbReference type="ARBA" id="ARBA00022475"/>
    </source>
</evidence>
<dbReference type="InterPro" id="IPR011926">
    <property type="entry name" value="LolE_gammaproteobact"/>
</dbReference>
<evidence type="ECO:0000256" key="2">
    <source>
        <dbReference type="ARBA" id="ARBA00005236"/>
    </source>
</evidence>
<dbReference type="PANTHER" id="PTHR30489">
    <property type="entry name" value="LIPOPROTEIN-RELEASING SYSTEM TRANSMEMBRANE PROTEIN LOLE"/>
    <property type="match status" value="1"/>
</dbReference>
<evidence type="ECO:0000256" key="8">
    <source>
        <dbReference type="SAM" id="Phobius"/>
    </source>
</evidence>
<dbReference type="InterPro" id="IPR025857">
    <property type="entry name" value="MacB_PCD"/>
</dbReference>
<sequence length="414" mass="45543">MYQPLALCLASRFSRARKRHHFVSFISMAAMIGIALGVAVVIIGLSAMNGFERELKDRVLAVIPHGELQAVKPPLYDWQPLAKGIRKHPEVVGVAPYIDATALVERGSNLKAVKVRGVDPALESQVSVLSQYIDAKAWQSFQAGHQQVIIGQGVAKKLGVGVGDWLTVMLPNHHDSQKLSAAKRVRVQVHGLLSLHGQLDHHLILMPLADLQADLGYGLGVSGLSLKTRDLFDAPRIIKEAGQSVPIYAYIHSWKRTYGNFYRDIALVRTMVYVVMVLMIGVACFNIVSTLMMAVKDRASDIAILRTMGAQDSLIRRIFMSHGLMTGMVGSLFGVLIGVPLSLFLTPITRTFEQLLGRQFLNGDIYFIDFIPTQLIWSDVAIVTVTAMVLSLLASWYPARRASRINPAQVLSGK</sequence>
<dbReference type="InterPro" id="IPR003838">
    <property type="entry name" value="ABC3_permease_C"/>
</dbReference>
<evidence type="ECO:0000256" key="3">
    <source>
        <dbReference type="ARBA" id="ARBA00022448"/>
    </source>
</evidence>
<dbReference type="NCBIfam" id="NF008357">
    <property type="entry name" value="PRK11146.1"/>
    <property type="match status" value="1"/>
</dbReference>
<reference evidence="11" key="1">
    <citation type="submission" date="2021-11" db="EMBL/GenBank/DDBJ databases">
        <authorList>
            <person name="Rodrigo-Torres L."/>
            <person name="Arahal R. D."/>
            <person name="Lucena T."/>
        </authorList>
    </citation>
    <scope>NUCLEOTIDE SEQUENCE</scope>
    <source>
        <strain evidence="11">CECT 7929</strain>
    </source>
</reference>
<dbReference type="EMBL" id="CAKLDI010000001">
    <property type="protein sequence ID" value="CAH0533785.1"/>
    <property type="molecule type" value="Genomic_DNA"/>
</dbReference>
<dbReference type="RefSeq" id="WP_237466204.1">
    <property type="nucleotide sequence ID" value="NZ_CAKLDI010000001.1"/>
</dbReference>
<dbReference type="NCBIfam" id="TIGR02213">
    <property type="entry name" value="lolE_release"/>
    <property type="match status" value="1"/>
</dbReference>
<feature type="domain" description="ABC3 transporter permease C-terminal" evidence="9">
    <location>
        <begin position="274"/>
        <end position="407"/>
    </location>
</feature>
<evidence type="ECO:0000256" key="5">
    <source>
        <dbReference type="ARBA" id="ARBA00022692"/>
    </source>
</evidence>
<dbReference type="Pfam" id="PF12704">
    <property type="entry name" value="MacB_PCD"/>
    <property type="match status" value="1"/>
</dbReference>
<gene>
    <name evidence="11" type="primary">lolE</name>
    <name evidence="11" type="ORF">VST7929_01660</name>
</gene>
<protein>
    <submittedName>
        <fullName evidence="11">Lipoprotein-releasing system transmembrane protein LolE</fullName>
    </submittedName>
</protein>
<dbReference type="Pfam" id="PF02687">
    <property type="entry name" value="FtsX"/>
    <property type="match status" value="1"/>
</dbReference>
<comment type="subcellular location">
    <subcellularLocation>
        <location evidence="1">Cell membrane</location>
        <topology evidence="1">Multi-pass membrane protein</topology>
    </subcellularLocation>
</comment>
<name>A0ABM8ZUY3_9VIBR</name>
<evidence type="ECO:0000259" key="10">
    <source>
        <dbReference type="Pfam" id="PF12704"/>
    </source>
</evidence>
<keyword evidence="12" id="KW-1185">Reference proteome</keyword>
<keyword evidence="11" id="KW-0449">Lipoprotein</keyword>
<keyword evidence="3" id="KW-0813">Transport</keyword>
<evidence type="ECO:0000313" key="11">
    <source>
        <dbReference type="EMBL" id="CAH0533785.1"/>
    </source>
</evidence>
<organism evidence="11 12">
    <name type="scientific">Vibrio stylophorae</name>
    <dbReference type="NCBI Taxonomy" id="659351"/>
    <lineage>
        <taxon>Bacteria</taxon>
        <taxon>Pseudomonadati</taxon>
        <taxon>Pseudomonadota</taxon>
        <taxon>Gammaproteobacteria</taxon>
        <taxon>Vibrionales</taxon>
        <taxon>Vibrionaceae</taxon>
        <taxon>Vibrio</taxon>
    </lineage>
</organism>
<keyword evidence="6 8" id="KW-1133">Transmembrane helix</keyword>
<evidence type="ECO:0000256" key="1">
    <source>
        <dbReference type="ARBA" id="ARBA00004651"/>
    </source>
</evidence>
<dbReference type="NCBIfam" id="TIGR02212">
    <property type="entry name" value="lolCE"/>
    <property type="match status" value="1"/>
</dbReference>
<evidence type="ECO:0000313" key="12">
    <source>
        <dbReference type="Proteomes" id="UP000838672"/>
    </source>
</evidence>
<feature type="transmembrane region" description="Helical" evidence="8">
    <location>
        <begin position="375"/>
        <end position="397"/>
    </location>
</feature>
<keyword evidence="7 8" id="KW-0472">Membrane</keyword>
<dbReference type="PANTHER" id="PTHR30489:SF0">
    <property type="entry name" value="LIPOPROTEIN-RELEASING SYSTEM TRANSMEMBRANE PROTEIN LOLE"/>
    <property type="match status" value="1"/>
</dbReference>
<evidence type="ECO:0000256" key="7">
    <source>
        <dbReference type="ARBA" id="ARBA00023136"/>
    </source>
</evidence>
<dbReference type="Proteomes" id="UP000838672">
    <property type="component" value="Unassembled WGS sequence"/>
</dbReference>